<dbReference type="Pfam" id="PF01638">
    <property type="entry name" value="HxlR"/>
    <property type="match status" value="1"/>
</dbReference>
<feature type="domain" description="HTH hxlR-type" evidence="4">
    <location>
        <begin position="90"/>
        <end position="181"/>
    </location>
</feature>
<keyword evidence="1" id="KW-0805">Transcription regulation</keyword>
<evidence type="ECO:0000256" key="1">
    <source>
        <dbReference type="ARBA" id="ARBA00023015"/>
    </source>
</evidence>
<dbReference type="RefSeq" id="WP_341366684.1">
    <property type="nucleotide sequence ID" value="NZ_CP150951.2"/>
</dbReference>
<reference evidence="6" key="1">
    <citation type="submission" date="2024-04" db="EMBL/GenBank/DDBJ databases">
        <title>Phylogenomic analyses of a clade within the roseobacter group suggest taxonomic reassignments of species of the genera Aestuariivita, Citreicella, Loktanella, Nautella, Pelagibaca, Ruegeria, Thalassobius, Thiobacimonas and Tropicibacter, and the proposal o.</title>
        <authorList>
            <person name="Jeon C.O."/>
        </authorList>
    </citation>
    <scope>NUCLEOTIDE SEQUENCE [LARGE SCALE GENOMIC DNA]</scope>
    <source>
        <strain evidence="6">BS5-3</strain>
    </source>
</reference>
<dbReference type="PROSITE" id="PS51118">
    <property type="entry name" value="HTH_HXLR"/>
    <property type="match status" value="1"/>
</dbReference>
<evidence type="ECO:0000313" key="6">
    <source>
        <dbReference type="Proteomes" id="UP001440612"/>
    </source>
</evidence>
<dbReference type="PANTHER" id="PTHR33204:SF18">
    <property type="entry name" value="TRANSCRIPTIONAL REGULATORY PROTEIN"/>
    <property type="match status" value="1"/>
</dbReference>
<evidence type="ECO:0000256" key="2">
    <source>
        <dbReference type="ARBA" id="ARBA00023125"/>
    </source>
</evidence>
<keyword evidence="6" id="KW-1185">Reference proteome</keyword>
<dbReference type="InterPro" id="IPR036388">
    <property type="entry name" value="WH-like_DNA-bd_sf"/>
</dbReference>
<name>A0ABZ2V7L7_9RHOB</name>
<evidence type="ECO:0000256" key="3">
    <source>
        <dbReference type="ARBA" id="ARBA00023163"/>
    </source>
</evidence>
<dbReference type="InterPro" id="IPR036390">
    <property type="entry name" value="WH_DNA-bd_sf"/>
</dbReference>
<dbReference type="SUPFAM" id="SSF46785">
    <property type="entry name" value="Winged helix' DNA-binding domain"/>
    <property type="match status" value="2"/>
</dbReference>
<protein>
    <submittedName>
        <fullName evidence="5">Winged helix-turn-helix transcriptional regulator</fullName>
    </submittedName>
</protein>
<evidence type="ECO:0000259" key="4">
    <source>
        <dbReference type="PROSITE" id="PS51118"/>
    </source>
</evidence>
<evidence type="ECO:0000313" key="5">
    <source>
        <dbReference type="EMBL" id="WZC48569.1"/>
    </source>
</evidence>
<dbReference type="EMBL" id="CP150951">
    <property type="protein sequence ID" value="WZC48569.1"/>
    <property type="molecule type" value="Genomic_DNA"/>
</dbReference>
<gene>
    <name evidence="5" type="ORF">AABB29_17235</name>
</gene>
<keyword evidence="3" id="KW-0804">Transcription</keyword>
<sequence length="181" mass="20214">MDISLFVNMTSRAWSLPILARLHDGVPGRQAPLLAATGASRTAFAQSMEHLIQIGLLERNPGHGHPLRPEFRLTQIGIRAAALAHKINRITQDEDTALLRRSWTLPVLAALYEPRHFNDIRRGLGRITDRALSQSLRAMEDRCWVSRRINDAARPPRALYTAINTGQLISQAAAVDIRFNA</sequence>
<organism evidence="5 6">
    <name type="scientific">Yoonia phaeophyticola</name>
    <dbReference type="NCBI Taxonomy" id="3137369"/>
    <lineage>
        <taxon>Bacteria</taxon>
        <taxon>Pseudomonadati</taxon>
        <taxon>Pseudomonadota</taxon>
        <taxon>Alphaproteobacteria</taxon>
        <taxon>Rhodobacterales</taxon>
        <taxon>Paracoccaceae</taxon>
        <taxon>Yoonia</taxon>
    </lineage>
</organism>
<dbReference type="Gene3D" id="1.10.10.10">
    <property type="entry name" value="Winged helix-like DNA-binding domain superfamily/Winged helix DNA-binding domain"/>
    <property type="match status" value="2"/>
</dbReference>
<accession>A0ABZ2V7L7</accession>
<dbReference type="InterPro" id="IPR002577">
    <property type="entry name" value="HTH_HxlR"/>
</dbReference>
<dbReference type="Proteomes" id="UP001440612">
    <property type="component" value="Chromosome"/>
</dbReference>
<proteinExistence type="predicted"/>
<keyword evidence="2" id="KW-0238">DNA-binding</keyword>
<dbReference type="PANTHER" id="PTHR33204">
    <property type="entry name" value="TRANSCRIPTIONAL REGULATOR, MARR FAMILY"/>
    <property type="match status" value="1"/>
</dbReference>